<reference evidence="7" key="1">
    <citation type="journal article" date="2020" name="Microb. Genom.">
        <title>Genetic diversity of clinical and environmental Mucorales isolates obtained from an investigation of mucormycosis cases among solid organ transplant recipients.</title>
        <authorList>
            <person name="Nguyen M.H."/>
            <person name="Kaul D."/>
            <person name="Muto C."/>
            <person name="Cheng S.J."/>
            <person name="Richter R.A."/>
            <person name="Bruno V.M."/>
            <person name="Liu G."/>
            <person name="Beyhan S."/>
            <person name="Sundermann A.J."/>
            <person name="Mounaud S."/>
            <person name="Pasculle A.W."/>
            <person name="Nierman W.C."/>
            <person name="Driscoll E."/>
            <person name="Cumbie R."/>
            <person name="Clancy C.J."/>
            <person name="Dupont C.L."/>
        </authorList>
    </citation>
    <scope>NUCLEOTIDE SEQUENCE</scope>
    <source>
        <strain evidence="7">GL11</strain>
    </source>
</reference>
<dbReference type="InterPro" id="IPR036511">
    <property type="entry name" value="TGT-like_sf"/>
</dbReference>
<gene>
    <name evidence="7" type="ORF">G6F64_006695</name>
</gene>
<proteinExistence type="inferred from homology"/>
<comment type="cofactor">
    <cofactor evidence="5">
        <name>Zn(2+)</name>
        <dbReference type="ChEBI" id="CHEBI:29105"/>
    </cofactor>
    <text evidence="5">Binds 1 zinc ion per subunit.</text>
</comment>
<keyword evidence="8" id="KW-1185">Reference proteome</keyword>
<comment type="subunit">
    <text evidence="5">Heterodimer of a catalytic subunit and an accessory subunit.</text>
</comment>
<dbReference type="GO" id="GO:0046872">
    <property type="term" value="F:metal ion binding"/>
    <property type="evidence" value="ECO:0007669"/>
    <property type="project" value="UniProtKB-KW"/>
</dbReference>
<keyword evidence="4 5" id="KW-0862">Zinc</keyword>
<evidence type="ECO:0000313" key="8">
    <source>
        <dbReference type="Proteomes" id="UP000716291"/>
    </source>
</evidence>
<accession>A0A9P7BRN3</accession>
<dbReference type="InterPro" id="IPR050852">
    <property type="entry name" value="Queuine_tRNA-ribosyltrfase"/>
</dbReference>
<protein>
    <recommendedName>
        <fullName evidence="5">Queuine tRNA-ribosyltransferase accessory subunit 2</fullName>
    </recommendedName>
    <alternativeName>
        <fullName evidence="5">Queuine tRNA-ribosyltransferase domain-containing protein 1</fullName>
    </alternativeName>
</protein>
<evidence type="ECO:0000256" key="5">
    <source>
        <dbReference type="HAMAP-Rule" id="MF_03043"/>
    </source>
</evidence>
<feature type="binding site" evidence="5">
    <location>
        <position position="316"/>
    </location>
    <ligand>
        <name>Zn(2+)</name>
        <dbReference type="ChEBI" id="CHEBI:29105"/>
    </ligand>
</feature>
<evidence type="ECO:0000256" key="1">
    <source>
        <dbReference type="ARBA" id="ARBA00022490"/>
    </source>
</evidence>
<organism evidence="7 8">
    <name type="scientific">Rhizopus oryzae</name>
    <name type="common">Mucormycosis agent</name>
    <name type="synonym">Rhizopus arrhizus var. delemar</name>
    <dbReference type="NCBI Taxonomy" id="64495"/>
    <lineage>
        <taxon>Eukaryota</taxon>
        <taxon>Fungi</taxon>
        <taxon>Fungi incertae sedis</taxon>
        <taxon>Mucoromycota</taxon>
        <taxon>Mucoromycotina</taxon>
        <taxon>Mucoromycetes</taxon>
        <taxon>Mucorales</taxon>
        <taxon>Mucorineae</taxon>
        <taxon>Rhizopodaceae</taxon>
        <taxon>Rhizopus</taxon>
    </lineage>
</organism>
<dbReference type="PANTHER" id="PTHR46064:SF1">
    <property type="entry name" value="QUEUINE TRNA-RIBOSYLTRANSFERASE ACCESSORY SUBUNIT 2"/>
    <property type="match status" value="1"/>
</dbReference>
<comment type="function">
    <text evidence="5">Non-catalytic subunit of the queuine tRNA-ribosyltransferase (TGT) that catalyzes the base-exchange of a guanine (G) residue with queuine (Q) at position 34 (anticodon wobble position) in tRNAs with GU(N) anticodons (tRNA-Asp, -Asn, -His and -Tyr), resulting in the hypermodified nucleoside queuosine (7-(((4,5-cis-dihydroxy-2-cyclopenten-1-yl)amino)methyl)-7-deazaguanosine).</text>
</comment>
<keyword evidence="2 5" id="KW-0819">tRNA processing</keyword>
<dbReference type="HAMAP" id="MF_03043">
    <property type="entry name" value="QTRT2"/>
    <property type="match status" value="1"/>
</dbReference>
<dbReference type="GO" id="GO:0008479">
    <property type="term" value="F:tRNA-guanosine(34) queuine transglycosylase activity"/>
    <property type="evidence" value="ECO:0007669"/>
    <property type="project" value="UniProtKB-UniRule"/>
</dbReference>
<dbReference type="PANTHER" id="PTHR46064">
    <property type="entry name" value="QUEUINE TRNA-RIBOSYLTRANSFERASE ACCESSORY SUBUNIT 2"/>
    <property type="match status" value="1"/>
</dbReference>
<keyword evidence="1 5" id="KW-0963">Cytoplasm</keyword>
<evidence type="ECO:0000256" key="2">
    <source>
        <dbReference type="ARBA" id="ARBA00022694"/>
    </source>
</evidence>
<dbReference type="EMBL" id="JAANQT010000918">
    <property type="protein sequence ID" value="KAG1307599.1"/>
    <property type="molecule type" value="Genomic_DNA"/>
</dbReference>
<dbReference type="InterPro" id="IPR028592">
    <property type="entry name" value="QTRTD1"/>
</dbReference>
<dbReference type="AlphaFoldDB" id="A0A9P7BRN3"/>
<evidence type="ECO:0000256" key="4">
    <source>
        <dbReference type="ARBA" id="ARBA00022833"/>
    </source>
</evidence>
<comment type="similarity">
    <text evidence="5">Belongs to the queuine tRNA-ribosyltransferase family. QTRT2 subfamily.</text>
</comment>
<dbReference type="Proteomes" id="UP000716291">
    <property type="component" value="Unassembled WGS sequence"/>
</dbReference>
<dbReference type="GO" id="GO:0006400">
    <property type="term" value="P:tRNA modification"/>
    <property type="evidence" value="ECO:0007669"/>
    <property type="project" value="InterPro"/>
</dbReference>
<dbReference type="Gene3D" id="3.20.20.105">
    <property type="entry name" value="Queuine tRNA-ribosyltransferase-like"/>
    <property type="match status" value="1"/>
</dbReference>
<evidence type="ECO:0000259" key="6">
    <source>
        <dbReference type="Pfam" id="PF01702"/>
    </source>
</evidence>
<dbReference type="GO" id="GO:0005737">
    <property type="term" value="C:cytoplasm"/>
    <property type="evidence" value="ECO:0007669"/>
    <property type="project" value="UniProtKB-SubCell"/>
</dbReference>
<evidence type="ECO:0000256" key="3">
    <source>
        <dbReference type="ARBA" id="ARBA00022723"/>
    </source>
</evidence>
<sequence>MTSAVNFHLAENSASIIRRGTLHFTRKNKTVQTPACLTYTLRGSVPHLVADNLKPLPIELVQVTLEQFLEQKDASFKLPQGLHKYLHLENAILFCDVRDPLKLSSVSFNTDKYLSVQSQGGVRQMTPALWAEAVNAYRPDVAASMADTITDVVWKSKRIIKSVNRSLRWLDENLTKSKELDIPIFAHVMGHTNIEERIRSAKETSERDVQGFVVNLLGLEHDSLSHFIRASTDNLPQNKPRLAYGLSTPEKILEGISNGIDLFDGSYAYKATQSGRAIIFKFGRDLHRSGTQQKTIDLWDPQFAQDFEPLDITCGCHACSRPHSKAYIHHLLDAHEMLGPLLLMSHNVYQLDQFMAAIRKSIESDCFEQDKERFTKHFAETENDVDEVDVESLSIRAKKKRTTLCKQ</sequence>
<feature type="binding site" evidence="5">
    <location>
        <position position="319"/>
    </location>
    <ligand>
        <name>Zn(2+)</name>
        <dbReference type="ChEBI" id="CHEBI:29105"/>
    </ligand>
</feature>
<comment type="caution">
    <text evidence="7">The sequence shown here is derived from an EMBL/GenBank/DDBJ whole genome shotgun (WGS) entry which is preliminary data.</text>
</comment>
<feature type="domain" description="tRNA-guanine(15) transglycosylase-like" evidence="6">
    <location>
        <begin position="17"/>
        <end position="378"/>
    </location>
</feature>
<dbReference type="SUPFAM" id="SSF51713">
    <property type="entry name" value="tRNA-guanine transglycosylase"/>
    <property type="match status" value="1"/>
</dbReference>
<dbReference type="NCBIfam" id="TIGR00449">
    <property type="entry name" value="tgt_general"/>
    <property type="match status" value="1"/>
</dbReference>
<dbReference type="InterPro" id="IPR002616">
    <property type="entry name" value="tRNA_ribo_trans-like"/>
</dbReference>
<feature type="binding site" evidence="5">
    <location>
        <position position="314"/>
    </location>
    <ligand>
        <name>Zn(2+)</name>
        <dbReference type="ChEBI" id="CHEBI:29105"/>
    </ligand>
</feature>
<evidence type="ECO:0000313" key="7">
    <source>
        <dbReference type="EMBL" id="KAG1307599.1"/>
    </source>
</evidence>
<name>A0A9P7BRN3_RHIOR</name>
<feature type="binding site" evidence="5">
    <location>
        <position position="346"/>
    </location>
    <ligand>
        <name>Zn(2+)</name>
        <dbReference type="ChEBI" id="CHEBI:29105"/>
    </ligand>
</feature>
<comment type="subcellular location">
    <subcellularLocation>
        <location evidence="5">Cytoplasm</location>
    </subcellularLocation>
</comment>
<keyword evidence="3 5" id="KW-0479">Metal-binding</keyword>
<dbReference type="Pfam" id="PF01702">
    <property type="entry name" value="TGT"/>
    <property type="match status" value="1"/>
</dbReference>